<evidence type="ECO:0000313" key="2">
    <source>
        <dbReference type="Proteomes" id="UP000284684"/>
    </source>
</evidence>
<evidence type="ECO:0000313" key="1">
    <source>
        <dbReference type="EMBL" id="ROM92054.1"/>
    </source>
</evidence>
<sequence>MIKDLSKILRQRIRPDQGIGNDGEIPIRISKMCSGRCHFFLNTMYEQAFFRLYLEPPFTTILKNRTNIRDVLHVEIVHSDPLAAGLNFIATD</sequence>
<proteinExistence type="predicted"/>
<protein>
    <submittedName>
        <fullName evidence="1">Uncharacterized protein</fullName>
    </submittedName>
</protein>
<name>A0A423GLE9_9PSED</name>
<dbReference type="EMBL" id="MOBI01000024">
    <property type="protein sequence ID" value="ROM92054.1"/>
    <property type="molecule type" value="Genomic_DNA"/>
</dbReference>
<dbReference type="AlphaFoldDB" id="A0A423GLE9"/>
<accession>A0A423GLE9</accession>
<gene>
    <name evidence="1" type="ORF">BK658_22190</name>
</gene>
<reference evidence="1 2" key="1">
    <citation type="submission" date="2016-10" db="EMBL/GenBank/DDBJ databases">
        <title>Comparative genome analysis of multiple Pseudomonas spp. focuses on biocontrol and plant growth promoting traits.</title>
        <authorList>
            <person name="Tao X.-Y."/>
            <person name="Taylor C.G."/>
        </authorList>
    </citation>
    <scope>NUCLEOTIDE SEQUENCE [LARGE SCALE GENOMIC DNA]</scope>
    <source>
        <strain evidence="1 2">37D10</strain>
    </source>
</reference>
<comment type="caution">
    <text evidence="1">The sequence shown here is derived from an EMBL/GenBank/DDBJ whole genome shotgun (WGS) entry which is preliminary data.</text>
</comment>
<organism evidence="1 2">
    <name type="scientific">Pseudomonas brassicacearum</name>
    <dbReference type="NCBI Taxonomy" id="930166"/>
    <lineage>
        <taxon>Bacteria</taxon>
        <taxon>Pseudomonadati</taxon>
        <taxon>Pseudomonadota</taxon>
        <taxon>Gammaproteobacteria</taxon>
        <taxon>Pseudomonadales</taxon>
        <taxon>Pseudomonadaceae</taxon>
        <taxon>Pseudomonas</taxon>
    </lineage>
</organism>
<dbReference type="Proteomes" id="UP000284684">
    <property type="component" value="Unassembled WGS sequence"/>
</dbReference>